<dbReference type="Pfam" id="PF07757">
    <property type="entry name" value="AdoMet_MTase"/>
    <property type="match status" value="1"/>
</dbReference>
<accession>A0A316YY74</accession>
<gene>
    <name evidence="13" type="ORF">FA09DRAFT_313658</name>
</gene>
<evidence type="ECO:0000256" key="9">
    <source>
        <dbReference type="ARBA" id="ARBA00022694"/>
    </source>
</evidence>
<evidence type="ECO:0000313" key="13">
    <source>
        <dbReference type="EMBL" id="PWN94460.1"/>
    </source>
</evidence>
<dbReference type="STRING" id="58919.A0A316YY74"/>
<dbReference type="GO" id="GO:0030488">
    <property type="term" value="P:tRNA methylation"/>
    <property type="evidence" value="ECO:0007669"/>
    <property type="project" value="UniProtKB-UniRule"/>
</dbReference>
<evidence type="ECO:0000256" key="6">
    <source>
        <dbReference type="ARBA" id="ARBA00022603"/>
    </source>
</evidence>
<evidence type="ECO:0000256" key="4">
    <source>
        <dbReference type="ARBA" id="ARBA00017788"/>
    </source>
</evidence>
<dbReference type="EC" id="2.1.1.211" evidence="3 11"/>
<dbReference type="GO" id="GO:0005737">
    <property type="term" value="C:cytoplasm"/>
    <property type="evidence" value="ECO:0007669"/>
    <property type="project" value="UniProtKB-SubCell"/>
</dbReference>
<comment type="catalytic activity">
    <reaction evidence="10 11">
        <text>uridine(44) in tRNA(Ser) + S-adenosyl-L-methionine = 2'-O-methyluridine(44) in tRNA(Ser) + S-adenosyl-L-homocysteine + H(+)</text>
        <dbReference type="Rhea" id="RHEA:43100"/>
        <dbReference type="Rhea" id="RHEA-COMP:10339"/>
        <dbReference type="Rhea" id="RHEA-COMP:10340"/>
        <dbReference type="ChEBI" id="CHEBI:15378"/>
        <dbReference type="ChEBI" id="CHEBI:57856"/>
        <dbReference type="ChEBI" id="CHEBI:59789"/>
        <dbReference type="ChEBI" id="CHEBI:65315"/>
        <dbReference type="ChEBI" id="CHEBI:74478"/>
        <dbReference type="EC" id="2.1.1.211"/>
    </reaction>
</comment>
<keyword evidence="7 11" id="KW-0808">Transferase</keyword>
<comment type="similarity">
    <text evidence="2 11">Belongs to the TRM44 family.</text>
</comment>
<sequence length="622" mass="68210">MTKASSSSAATAARPPCDARLLLGSADATAGPSSAAALAPLPRSLSGLPQQREEDEWLPLAECTAYAPLDAWLEVMVSLVHHPERNSSTILRADVLADEDADDDAAGPSSSADWRRFKRVHRRLLPRRSMDWPMEQECSFYTQEPSTQDALVVYTQYRSRTSRTALGEARGTAPSSTQPDDGEQPAELPESADEVPYYHPAVRALSFQFDASSADALSTPPRFGALRVFYIGFPTTPSPLPADDRLARTALMLLKVQHMHSWGTAHDYVKRVHHDVLVPRVLYLDTYLALKERHTARLIATWAETTNPAKHVFEDLGIAAWLMCLWKGMYESTAASDDRPWSTWGRPEGGFVDLGCGNGLLVHILNAEGYVGYGMDLRERKSWEGYRAAPGGADLRTVSIDVAELVICLLSGGQETAAVREATPPEGSFLIGNHADELTPWLPLLAAATPRSAFVNMPCCFWKLGGDRFTDARLKLMTDEQLRQALGLDGDDSEAAAQLLAATQTELERGPFSPSADSPATASRSRNVAYLAYVSRLHLLAGWHLEKEALRIPSTRNWAMLGRRRVWERPWGREAEPGPDSEAWATTLQAEVRERALSDARAAAAHWKARVPEGNAGKGASH</sequence>
<dbReference type="RefSeq" id="XP_025594739.1">
    <property type="nucleotide sequence ID" value="XM_025740736.1"/>
</dbReference>
<dbReference type="GeneID" id="37268280"/>
<dbReference type="OrthoDB" id="10047021at2759"/>
<comment type="subcellular location">
    <subcellularLocation>
        <location evidence="1 11">Cytoplasm</location>
    </subcellularLocation>
</comment>
<protein>
    <recommendedName>
        <fullName evidence="4 11">tRNA (uracil-O(2)-)-methyltransferase</fullName>
        <ecNumber evidence="3 11">2.1.1.211</ecNumber>
    </recommendedName>
</protein>
<evidence type="ECO:0000256" key="3">
    <source>
        <dbReference type="ARBA" id="ARBA00012795"/>
    </source>
</evidence>
<keyword evidence="8 11" id="KW-0949">S-adenosyl-L-methionine</keyword>
<evidence type="ECO:0000256" key="8">
    <source>
        <dbReference type="ARBA" id="ARBA00022691"/>
    </source>
</evidence>
<name>A0A316YY74_9BASI</name>
<dbReference type="InterPro" id="IPR011671">
    <property type="entry name" value="tRNA_uracil_MeTrfase"/>
</dbReference>
<keyword evidence="14" id="KW-1185">Reference proteome</keyword>
<evidence type="ECO:0000256" key="11">
    <source>
        <dbReference type="RuleBase" id="RU368004"/>
    </source>
</evidence>
<evidence type="ECO:0000313" key="14">
    <source>
        <dbReference type="Proteomes" id="UP000245946"/>
    </source>
</evidence>
<evidence type="ECO:0000256" key="2">
    <source>
        <dbReference type="ARBA" id="ARBA00009056"/>
    </source>
</evidence>
<evidence type="ECO:0000256" key="7">
    <source>
        <dbReference type="ARBA" id="ARBA00022679"/>
    </source>
</evidence>
<evidence type="ECO:0000256" key="10">
    <source>
        <dbReference type="ARBA" id="ARBA00047957"/>
    </source>
</evidence>
<evidence type="ECO:0000256" key="12">
    <source>
        <dbReference type="SAM" id="MobiDB-lite"/>
    </source>
</evidence>
<dbReference type="PANTHER" id="PTHR21210">
    <property type="entry name" value="TRNA (URACIL-O(2)-)-METHYLTRANSFERASE-RELATED"/>
    <property type="match status" value="1"/>
</dbReference>
<feature type="region of interest" description="Disordered" evidence="12">
    <location>
        <begin position="163"/>
        <end position="189"/>
    </location>
</feature>
<reference evidence="13 14" key="1">
    <citation type="journal article" date="2018" name="Mol. Biol. Evol.">
        <title>Broad Genomic Sampling Reveals a Smut Pathogenic Ancestry of the Fungal Clade Ustilaginomycotina.</title>
        <authorList>
            <person name="Kijpornyongpan T."/>
            <person name="Mondo S.J."/>
            <person name="Barry K."/>
            <person name="Sandor L."/>
            <person name="Lee J."/>
            <person name="Lipzen A."/>
            <person name="Pangilinan J."/>
            <person name="LaButti K."/>
            <person name="Hainaut M."/>
            <person name="Henrissat B."/>
            <person name="Grigoriev I.V."/>
            <person name="Spatafora J.W."/>
            <person name="Aime M.C."/>
        </authorList>
    </citation>
    <scope>NUCLEOTIDE SEQUENCE [LARGE SCALE GENOMIC DNA]</scope>
    <source>
        <strain evidence="13 14">MCA 4186</strain>
    </source>
</reference>
<organism evidence="13 14">
    <name type="scientific">Tilletiopsis washingtonensis</name>
    <dbReference type="NCBI Taxonomy" id="58919"/>
    <lineage>
        <taxon>Eukaryota</taxon>
        <taxon>Fungi</taxon>
        <taxon>Dikarya</taxon>
        <taxon>Basidiomycota</taxon>
        <taxon>Ustilaginomycotina</taxon>
        <taxon>Exobasidiomycetes</taxon>
        <taxon>Entylomatales</taxon>
        <taxon>Entylomatales incertae sedis</taxon>
        <taxon>Tilletiopsis</taxon>
    </lineage>
</organism>
<dbReference type="GO" id="GO:0141101">
    <property type="term" value="F:tRNA(Ser) (uridine(44)-2'-O-)-methyltransferase activity"/>
    <property type="evidence" value="ECO:0007669"/>
    <property type="project" value="UniProtKB-EC"/>
</dbReference>
<dbReference type="AlphaFoldDB" id="A0A316YY74"/>
<dbReference type="PANTHER" id="PTHR21210:SF0">
    <property type="entry name" value="TRNA (URACIL-O(2)-)-METHYLTRANSFERASE-RELATED"/>
    <property type="match status" value="1"/>
</dbReference>
<keyword evidence="5 11" id="KW-0963">Cytoplasm</keyword>
<evidence type="ECO:0000256" key="1">
    <source>
        <dbReference type="ARBA" id="ARBA00004496"/>
    </source>
</evidence>
<evidence type="ECO:0000256" key="5">
    <source>
        <dbReference type="ARBA" id="ARBA00022490"/>
    </source>
</evidence>
<dbReference type="Proteomes" id="UP000245946">
    <property type="component" value="Unassembled WGS sequence"/>
</dbReference>
<keyword evidence="9 11" id="KW-0819">tRNA processing</keyword>
<proteinExistence type="inferred from homology"/>
<comment type="function">
    <text evidence="11">Adenosyl-L-methionine (AdoMet)-dependent tRNA (uracil-O(2)-)-methyltransferase.</text>
</comment>
<keyword evidence="6 11" id="KW-0489">Methyltransferase</keyword>
<dbReference type="EMBL" id="KZ819314">
    <property type="protein sequence ID" value="PWN94460.1"/>
    <property type="molecule type" value="Genomic_DNA"/>
</dbReference>